<organism evidence="3">
    <name type="scientific">Rhizochromulina marina</name>
    <dbReference type="NCBI Taxonomy" id="1034831"/>
    <lineage>
        <taxon>Eukaryota</taxon>
        <taxon>Sar</taxon>
        <taxon>Stramenopiles</taxon>
        <taxon>Ochrophyta</taxon>
        <taxon>Dictyochophyceae</taxon>
        <taxon>Rhizochromulinales</taxon>
        <taxon>Rhizochromulina</taxon>
    </lineage>
</organism>
<evidence type="ECO:0000256" key="2">
    <source>
        <dbReference type="SAM" id="SignalP"/>
    </source>
</evidence>
<feature type="region of interest" description="Disordered" evidence="1">
    <location>
        <begin position="288"/>
        <end position="318"/>
    </location>
</feature>
<protein>
    <submittedName>
        <fullName evidence="3">Uncharacterized protein</fullName>
    </submittedName>
</protein>
<feature type="compositionally biased region" description="Basic and acidic residues" evidence="1">
    <location>
        <begin position="288"/>
        <end position="297"/>
    </location>
</feature>
<reference evidence="3" key="1">
    <citation type="submission" date="2021-01" db="EMBL/GenBank/DDBJ databases">
        <authorList>
            <person name="Corre E."/>
            <person name="Pelletier E."/>
            <person name="Niang G."/>
            <person name="Scheremetjew M."/>
            <person name="Finn R."/>
            <person name="Kale V."/>
            <person name="Holt S."/>
            <person name="Cochrane G."/>
            <person name="Meng A."/>
            <person name="Brown T."/>
            <person name="Cohen L."/>
        </authorList>
    </citation>
    <scope>NUCLEOTIDE SEQUENCE</scope>
    <source>
        <strain evidence="3">CCMP1243</strain>
    </source>
</reference>
<keyword evidence="2" id="KW-0732">Signal</keyword>
<feature type="compositionally biased region" description="Basic residues" evidence="1">
    <location>
        <begin position="298"/>
        <end position="308"/>
    </location>
</feature>
<accession>A0A7S2SNZ0</accession>
<dbReference type="EMBL" id="HBHJ01025398">
    <property type="protein sequence ID" value="CAD9704855.1"/>
    <property type="molecule type" value="Transcribed_RNA"/>
</dbReference>
<proteinExistence type="predicted"/>
<dbReference type="AlphaFoldDB" id="A0A7S2SNZ0"/>
<sequence>MRRGLVVALWAAWCCSLGGSWTVQSRLVSQCGQPCSKQWRVQSLWSEGSRRAQQKRAPGMSILPLKRQVVNRLVPFWATSLQLEWFSGNTEREKFEVVLQTTFVAFLGLWGSYFVSFVVGSPLATISGAFFSMNGLLRPIFLAYQRAVKVRGYDPEVPHIAGLFSGEVLSCETETRDAPVRVFEPSDRLVGSPLPPLKAPPPRRFESILRIQDESGRRLVVRAPRTKAHARVEPGMRVEVVIFAEGIENFDQVIGATDAYIPEAAVWFGSYPYLDRNEFKSFLAAQDRRAKARSSDSRRKKKKTRLKTLKVEDGDEGA</sequence>
<name>A0A7S2SNZ0_9STRA</name>
<evidence type="ECO:0000313" key="3">
    <source>
        <dbReference type="EMBL" id="CAD9704855.1"/>
    </source>
</evidence>
<feature type="signal peptide" evidence="2">
    <location>
        <begin position="1"/>
        <end position="20"/>
    </location>
</feature>
<evidence type="ECO:0000256" key="1">
    <source>
        <dbReference type="SAM" id="MobiDB-lite"/>
    </source>
</evidence>
<gene>
    <name evidence="3" type="ORF">RMAR1173_LOCUS16734</name>
</gene>
<feature type="chain" id="PRO_5030688712" evidence="2">
    <location>
        <begin position="21"/>
        <end position="318"/>
    </location>
</feature>